<accession>A0A9Q0EDV1</accession>
<dbReference type="InterPro" id="IPR001019">
    <property type="entry name" value="Gprotein_alpha_su"/>
</dbReference>
<comment type="similarity">
    <text evidence="1 9">Belongs to the G-alpha family. G(q) subfamily.</text>
</comment>
<evidence type="ECO:0000313" key="11">
    <source>
        <dbReference type="Proteomes" id="UP001148018"/>
    </source>
</evidence>
<feature type="binding site" evidence="7">
    <location>
        <begin position="44"/>
        <end position="49"/>
    </location>
    <ligand>
        <name>GTP</name>
        <dbReference type="ChEBI" id="CHEBI:37565"/>
    </ligand>
</feature>
<dbReference type="SUPFAM" id="SSF47895">
    <property type="entry name" value="Transducin (alpha subunit), insertion domain"/>
    <property type="match status" value="1"/>
</dbReference>
<comment type="caution">
    <text evidence="10">The sequence shown here is derived from an EMBL/GenBank/DDBJ whole genome shotgun (WGS) entry which is preliminary data.</text>
</comment>
<keyword evidence="11" id="KW-1185">Reference proteome</keyword>
<evidence type="ECO:0000256" key="8">
    <source>
        <dbReference type="PIRSR" id="PIRSR601019-2"/>
    </source>
</evidence>
<evidence type="ECO:0000256" key="4">
    <source>
        <dbReference type="ARBA" id="ARBA00022842"/>
    </source>
</evidence>
<dbReference type="GO" id="GO:0003924">
    <property type="term" value="F:GTPase activity"/>
    <property type="evidence" value="ECO:0007669"/>
    <property type="project" value="UniProtKB-UniRule"/>
</dbReference>
<comment type="function">
    <text evidence="9">Guanine nucleotide-binding proteins (G proteins) are involved as modulators or transducers in various transmembrane signaling systems.</text>
</comment>
<keyword evidence="3 7" id="KW-0547">Nucleotide-binding</keyword>
<dbReference type="PRINTS" id="PR00318">
    <property type="entry name" value="GPROTEINA"/>
</dbReference>
<dbReference type="CDD" id="cd00066">
    <property type="entry name" value="G-alpha"/>
    <property type="match status" value="1"/>
</dbReference>
<gene>
    <name evidence="10" type="ORF">NHX12_028350</name>
</gene>
<dbReference type="Gene3D" id="3.40.50.300">
    <property type="entry name" value="P-loop containing nucleotide triphosphate hydrolases"/>
    <property type="match status" value="1"/>
</dbReference>
<proteinExistence type="inferred from homology"/>
<feature type="binding site" evidence="7">
    <location>
        <begin position="200"/>
        <end position="204"/>
    </location>
    <ligand>
        <name>GTP</name>
        <dbReference type="ChEBI" id="CHEBI:37565"/>
    </ligand>
</feature>
<reference evidence="10" key="1">
    <citation type="submission" date="2022-07" db="EMBL/GenBank/DDBJ databases">
        <title>Chromosome-level genome of Muraenolepis orangiensis.</title>
        <authorList>
            <person name="Kim J."/>
        </authorList>
    </citation>
    <scope>NUCLEOTIDE SEQUENCE</scope>
    <source>
        <strain evidence="10">KU_S4_2022</strain>
        <tissue evidence="10">Muscle</tissue>
    </source>
</reference>
<evidence type="ECO:0000256" key="2">
    <source>
        <dbReference type="ARBA" id="ARBA00022723"/>
    </source>
</evidence>
<dbReference type="InterPro" id="IPR000654">
    <property type="entry name" value="Gprotein_alpha_Q"/>
</dbReference>
<dbReference type="Gene3D" id="1.10.400.10">
    <property type="entry name" value="GI Alpha 1, domain 2-like"/>
    <property type="match status" value="1"/>
</dbReference>
<dbReference type="InterPro" id="IPR027417">
    <property type="entry name" value="P-loop_NTPase"/>
</dbReference>
<dbReference type="GO" id="GO:0005525">
    <property type="term" value="F:GTP binding"/>
    <property type="evidence" value="ECO:0007669"/>
    <property type="project" value="UniProtKB-UniRule"/>
</dbReference>
<dbReference type="PROSITE" id="PS51882">
    <property type="entry name" value="G_ALPHA"/>
    <property type="match status" value="1"/>
</dbReference>
<dbReference type="SMART" id="SM00275">
    <property type="entry name" value="G_alpha"/>
    <property type="match status" value="1"/>
</dbReference>
<protein>
    <recommendedName>
        <fullName evidence="9">Guanine nucleotide-binding protein subunit alpha</fullName>
    </recommendedName>
</protein>
<keyword evidence="5 7" id="KW-0342">GTP-binding</keyword>
<dbReference type="GO" id="GO:0031683">
    <property type="term" value="F:G-protein beta/gamma-subunit complex binding"/>
    <property type="evidence" value="ECO:0007669"/>
    <property type="project" value="UniProtKB-UniRule"/>
</dbReference>
<evidence type="ECO:0000313" key="10">
    <source>
        <dbReference type="EMBL" id="KAJ3603605.1"/>
    </source>
</evidence>
<dbReference type="AlphaFoldDB" id="A0A9Q0EDV1"/>
<evidence type="ECO:0000256" key="1">
    <source>
        <dbReference type="ARBA" id="ARBA00007976"/>
    </source>
</evidence>
<dbReference type="GO" id="GO:0060158">
    <property type="term" value="P:phospholipase C-activating dopamine receptor signaling pathway"/>
    <property type="evidence" value="ECO:0007669"/>
    <property type="project" value="TreeGrafter"/>
</dbReference>
<feature type="binding site" evidence="7">
    <location>
        <position position="326"/>
    </location>
    <ligand>
        <name>GTP</name>
        <dbReference type="ChEBI" id="CHEBI:37565"/>
    </ligand>
</feature>
<comment type="subunit">
    <text evidence="9">G proteins are composed of 3 units; alpha, beta and gamma. The alpha chain contains the guanine nucleotide binding site.</text>
</comment>
<feature type="binding site" evidence="8">
    <location>
        <position position="181"/>
    </location>
    <ligand>
        <name>Mg(2+)</name>
        <dbReference type="ChEBI" id="CHEBI:18420"/>
    </ligand>
</feature>
<evidence type="ECO:0000256" key="3">
    <source>
        <dbReference type="ARBA" id="ARBA00022741"/>
    </source>
</evidence>
<dbReference type="GO" id="GO:0005737">
    <property type="term" value="C:cytoplasm"/>
    <property type="evidence" value="ECO:0007669"/>
    <property type="project" value="TreeGrafter"/>
</dbReference>
<dbReference type="GO" id="GO:0046872">
    <property type="term" value="F:metal ion binding"/>
    <property type="evidence" value="ECO:0007669"/>
    <property type="project" value="UniProtKB-UniRule"/>
</dbReference>
<dbReference type="InterPro" id="IPR011025">
    <property type="entry name" value="GproteinA_insert"/>
</dbReference>
<dbReference type="FunFam" id="1.10.400.10:FF:000002">
    <property type="entry name" value="guanine nucleotide-binding protein G(Q) subunit alpha"/>
    <property type="match status" value="1"/>
</dbReference>
<dbReference type="SUPFAM" id="SSF52540">
    <property type="entry name" value="P-loop containing nucleoside triphosphate hydrolases"/>
    <property type="match status" value="1"/>
</dbReference>
<feature type="binding site" evidence="7">
    <location>
        <begin position="269"/>
        <end position="272"/>
    </location>
    <ligand>
        <name>GTP</name>
        <dbReference type="ChEBI" id="CHEBI:37565"/>
    </ligand>
</feature>
<keyword evidence="6 9" id="KW-0807">Transducer</keyword>
<name>A0A9Q0EDV1_9TELE</name>
<keyword evidence="2 8" id="KW-0479">Metal-binding</keyword>
<dbReference type="PANTHER" id="PTHR10218">
    <property type="entry name" value="GTP-BINDING PROTEIN ALPHA SUBUNIT"/>
    <property type="match status" value="1"/>
</dbReference>
<dbReference type="GO" id="GO:0001664">
    <property type="term" value="F:G protein-coupled receptor binding"/>
    <property type="evidence" value="ECO:0007669"/>
    <property type="project" value="UniProtKB-UniRule"/>
</dbReference>
<dbReference type="Pfam" id="PF00503">
    <property type="entry name" value="G-alpha"/>
    <property type="match status" value="1"/>
</dbReference>
<dbReference type="FunFam" id="3.40.50.300:FF:003977">
    <property type="entry name" value="Guanine nucleotide-binding protein G(q) subunit alpha"/>
    <property type="match status" value="1"/>
</dbReference>
<feature type="binding site" evidence="7">
    <location>
        <begin position="150"/>
        <end position="151"/>
    </location>
    <ligand>
        <name>GTP</name>
        <dbReference type="ChEBI" id="CHEBI:37565"/>
    </ligand>
</feature>
<dbReference type="FunFam" id="3.40.50.300:FF:000692">
    <property type="entry name" value="Guanine nucleotide-binding protein subunit alpha"/>
    <property type="match status" value="1"/>
</dbReference>
<dbReference type="PRINTS" id="PR00442">
    <property type="entry name" value="GPROTEINAQ"/>
</dbReference>
<dbReference type="Proteomes" id="UP001148018">
    <property type="component" value="Unassembled WGS sequence"/>
</dbReference>
<dbReference type="EMBL" id="JANIIK010000044">
    <property type="protein sequence ID" value="KAJ3603605.1"/>
    <property type="molecule type" value="Genomic_DNA"/>
</dbReference>
<keyword evidence="4 8" id="KW-0460">Magnesium</keyword>
<sequence>MAGCCSSQEDKAKKRINEEIERQLRKDKKDSRRELKLLLLGTGESGKSTFIKQMRIIHGGGFSDDDKRSYGKLVFQNIFTSMQAMVRAMEPLGIAFTEAESQANGDAVLEVEVDKVEDFDPTLAASIKSLWTDGGVHACYDRRREYQLSDSTKYYLDELDRISEPAYIPDLQDIVRVRVPTTGIIEYPFDMENVIFKMVDVGGQRSERRKWIHCFEDVTSIIFLVALSEYDQVLAECDNENRMEESKALFKTIITQPFFQKASIVLFLNKLDILTEKIQHSHVGNYFPEFTGAQQDLKAAQDFILKMYMDQNLDKDKTVYSHFTCATDTENIRFVFVVVKDTILRHNLKEFNLV</sequence>
<evidence type="ECO:0000256" key="5">
    <source>
        <dbReference type="ARBA" id="ARBA00023134"/>
    </source>
</evidence>
<organism evidence="10 11">
    <name type="scientific">Muraenolepis orangiensis</name>
    <name type="common">Patagonian moray cod</name>
    <dbReference type="NCBI Taxonomy" id="630683"/>
    <lineage>
        <taxon>Eukaryota</taxon>
        <taxon>Metazoa</taxon>
        <taxon>Chordata</taxon>
        <taxon>Craniata</taxon>
        <taxon>Vertebrata</taxon>
        <taxon>Euteleostomi</taxon>
        <taxon>Actinopterygii</taxon>
        <taxon>Neopterygii</taxon>
        <taxon>Teleostei</taxon>
        <taxon>Neoteleostei</taxon>
        <taxon>Acanthomorphata</taxon>
        <taxon>Zeiogadaria</taxon>
        <taxon>Gadariae</taxon>
        <taxon>Gadiformes</taxon>
        <taxon>Muraenolepidoidei</taxon>
        <taxon>Muraenolepididae</taxon>
        <taxon>Muraenolepis</taxon>
    </lineage>
</organism>
<evidence type="ECO:0000256" key="9">
    <source>
        <dbReference type="RuleBase" id="RU369122"/>
    </source>
</evidence>
<dbReference type="PANTHER" id="PTHR10218:SF213">
    <property type="entry name" value="GUANINE NUCLEOTIDE-BINDING PROTEIN SUBUNIT ALPHA-14"/>
    <property type="match status" value="1"/>
</dbReference>
<feature type="binding site" evidence="8">
    <location>
        <position position="48"/>
    </location>
    <ligand>
        <name>Mg(2+)</name>
        <dbReference type="ChEBI" id="CHEBI:18420"/>
    </ligand>
</feature>
<dbReference type="GO" id="GO:0005834">
    <property type="term" value="C:heterotrimeric G-protein complex"/>
    <property type="evidence" value="ECO:0007669"/>
    <property type="project" value="UniProtKB-UniRule"/>
</dbReference>
<evidence type="ECO:0000256" key="7">
    <source>
        <dbReference type="PIRSR" id="PIRSR601019-1"/>
    </source>
</evidence>
<dbReference type="GO" id="GO:0007188">
    <property type="term" value="P:adenylate cyclase-modulating G protein-coupled receptor signaling pathway"/>
    <property type="evidence" value="ECO:0007669"/>
    <property type="project" value="TreeGrafter"/>
</dbReference>
<dbReference type="OrthoDB" id="5817230at2759"/>
<evidence type="ECO:0000256" key="6">
    <source>
        <dbReference type="ARBA" id="ARBA00023224"/>
    </source>
</evidence>